<keyword evidence="2" id="KW-0805">Transcription regulation</keyword>
<dbReference type="Gene3D" id="1.10.10.10">
    <property type="entry name" value="Winged helix-like DNA-binding domain superfamily/Winged helix DNA-binding domain"/>
    <property type="match status" value="1"/>
</dbReference>
<evidence type="ECO:0000313" key="6">
    <source>
        <dbReference type="EMBL" id="AIJ47635.1"/>
    </source>
</evidence>
<comment type="similarity">
    <text evidence="1">Belongs to the LysR transcriptional regulatory family.</text>
</comment>
<dbReference type="RefSeq" id="WP_003053812.1">
    <property type="nucleotide sequence ID" value="NZ_CP006704.1"/>
</dbReference>
<dbReference type="EMBL" id="CP006704">
    <property type="protein sequence ID" value="AIJ47635.1"/>
    <property type="molecule type" value="Genomic_DNA"/>
</dbReference>
<dbReference type="Proteomes" id="UP000028782">
    <property type="component" value="Chromosome"/>
</dbReference>
<name>A0A076PV12_COMTE</name>
<proteinExistence type="inferred from homology"/>
<keyword evidence="3" id="KW-0238">DNA-binding</keyword>
<evidence type="ECO:0000259" key="5">
    <source>
        <dbReference type="PROSITE" id="PS50931"/>
    </source>
</evidence>
<dbReference type="InterPro" id="IPR036388">
    <property type="entry name" value="WH-like_DNA-bd_sf"/>
</dbReference>
<sequence>MNFDIADLKAFVAVAELASFKRAAELLHISQPALSRRVEKLEQALSLKLLERTTRKVELNAMGRVFLPRAQHVLAELEASLIGMTELNERLHGLVTIACIPSVVDTVVASAIHQIKKQFPRIRLRILDQPAADILLTVARSEVDFGIGYLGASEPDLDFEELASESFVLACRKDHPLATRSSICWSELAHQDCVTQAQGSGNRLLIDQALSNTVTRPHWVCEVQHVPSLLSLVRRGVGVGAVPQHAISGTDLCGIPLVEPQVLRSIGLISRRGKALSAMAQELQRALRLVHIQQLN</sequence>
<dbReference type="PANTHER" id="PTHR30419:SF8">
    <property type="entry name" value="NITROGEN ASSIMILATION TRANSCRIPTIONAL ACTIVATOR-RELATED"/>
    <property type="match status" value="1"/>
</dbReference>
<dbReference type="GO" id="GO:0003700">
    <property type="term" value="F:DNA-binding transcription factor activity"/>
    <property type="evidence" value="ECO:0007669"/>
    <property type="project" value="InterPro"/>
</dbReference>
<evidence type="ECO:0000256" key="2">
    <source>
        <dbReference type="ARBA" id="ARBA00023015"/>
    </source>
</evidence>
<protein>
    <submittedName>
        <fullName evidence="6">LysR family transcriptional regulator</fullName>
    </submittedName>
</protein>
<dbReference type="Pfam" id="PF03466">
    <property type="entry name" value="LysR_substrate"/>
    <property type="match status" value="1"/>
</dbReference>
<organism evidence="6 7">
    <name type="scientific">Comamonas testosteroni TK102</name>
    <dbReference type="NCBI Taxonomy" id="1392005"/>
    <lineage>
        <taxon>Bacteria</taxon>
        <taxon>Pseudomonadati</taxon>
        <taxon>Pseudomonadota</taxon>
        <taxon>Betaproteobacteria</taxon>
        <taxon>Burkholderiales</taxon>
        <taxon>Comamonadaceae</taxon>
        <taxon>Comamonas</taxon>
    </lineage>
</organism>
<dbReference type="SUPFAM" id="SSF46785">
    <property type="entry name" value="Winged helix' DNA-binding domain"/>
    <property type="match status" value="1"/>
</dbReference>
<reference evidence="6 7" key="1">
    <citation type="journal article" date="2014" name="Genome Announc.">
        <title>Complete Genome Sequence of Polychlorinated Biphenyl Degrader Comamonas testosteroni TK102 (NBRC 109938).</title>
        <authorList>
            <person name="Fukuda K."/>
            <person name="Hosoyama A."/>
            <person name="Tsuchikane K."/>
            <person name="Ohji S."/>
            <person name="Yamazoe A."/>
            <person name="Fujita N."/>
            <person name="Shintani M."/>
            <person name="Kimbara K."/>
        </authorList>
    </citation>
    <scope>NUCLEOTIDE SEQUENCE [LARGE SCALE GENOMIC DNA]</scope>
    <source>
        <strain evidence="6">TK102</strain>
    </source>
</reference>
<dbReference type="InterPro" id="IPR000847">
    <property type="entry name" value="LysR_HTH_N"/>
</dbReference>
<dbReference type="Pfam" id="PF00126">
    <property type="entry name" value="HTH_1"/>
    <property type="match status" value="1"/>
</dbReference>
<dbReference type="FunFam" id="1.10.10.10:FF:000001">
    <property type="entry name" value="LysR family transcriptional regulator"/>
    <property type="match status" value="1"/>
</dbReference>
<feature type="domain" description="HTH lysR-type" evidence="5">
    <location>
        <begin position="3"/>
        <end position="60"/>
    </location>
</feature>
<dbReference type="GO" id="GO:0005829">
    <property type="term" value="C:cytosol"/>
    <property type="evidence" value="ECO:0007669"/>
    <property type="project" value="TreeGrafter"/>
</dbReference>
<evidence type="ECO:0000256" key="1">
    <source>
        <dbReference type="ARBA" id="ARBA00009437"/>
    </source>
</evidence>
<dbReference type="InterPro" id="IPR005119">
    <property type="entry name" value="LysR_subst-bd"/>
</dbReference>
<dbReference type="PRINTS" id="PR00039">
    <property type="entry name" value="HTHLYSR"/>
</dbReference>
<keyword evidence="4" id="KW-0804">Transcription</keyword>
<dbReference type="KEGG" id="ctes:O987_17615"/>
<dbReference type="PANTHER" id="PTHR30419">
    <property type="entry name" value="HTH-TYPE TRANSCRIPTIONAL REGULATOR YBHD"/>
    <property type="match status" value="1"/>
</dbReference>
<dbReference type="InterPro" id="IPR050950">
    <property type="entry name" value="HTH-type_LysR_regulators"/>
</dbReference>
<dbReference type="PROSITE" id="PS50931">
    <property type="entry name" value="HTH_LYSR"/>
    <property type="match status" value="1"/>
</dbReference>
<dbReference type="InterPro" id="IPR036390">
    <property type="entry name" value="WH_DNA-bd_sf"/>
</dbReference>
<evidence type="ECO:0000313" key="7">
    <source>
        <dbReference type="Proteomes" id="UP000028782"/>
    </source>
</evidence>
<evidence type="ECO:0000256" key="4">
    <source>
        <dbReference type="ARBA" id="ARBA00023163"/>
    </source>
</evidence>
<dbReference type="AlphaFoldDB" id="A0A076PV12"/>
<dbReference type="HOGENOM" id="CLU_039613_6_0_4"/>
<dbReference type="Gene3D" id="3.40.190.290">
    <property type="match status" value="1"/>
</dbReference>
<gene>
    <name evidence="6" type="ORF">O987_17615</name>
</gene>
<dbReference type="CDD" id="cd08440">
    <property type="entry name" value="PBP2_LTTR_like_4"/>
    <property type="match status" value="1"/>
</dbReference>
<accession>A0A076PV12</accession>
<evidence type="ECO:0000256" key="3">
    <source>
        <dbReference type="ARBA" id="ARBA00023125"/>
    </source>
</evidence>
<dbReference type="SUPFAM" id="SSF53850">
    <property type="entry name" value="Periplasmic binding protein-like II"/>
    <property type="match status" value="1"/>
</dbReference>
<dbReference type="GO" id="GO:0003677">
    <property type="term" value="F:DNA binding"/>
    <property type="evidence" value="ECO:0007669"/>
    <property type="project" value="UniProtKB-KW"/>
</dbReference>